<dbReference type="OrthoDB" id="123270at2157"/>
<dbReference type="Pfam" id="PF02661">
    <property type="entry name" value="Fic"/>
    <property type="match status" value="1"/>
</dbReference>
<dbReference type="GO" id="GO:0016301">
    <property type="term" value="F:kinase activity"/>
    <property type="evidence" value="ECO:0007669"/>
    <property type="project" value="InterPro"/>
</dbReference>
<reference evidence="2 3" key="1">
    <citation type="journal article" date="2013" name="Genome Announc.">
        <title>Draft Genome Sequence of 'Candidatus Halobonum tyrrellensis' Strain G22, Isolated from the Hypersaline Waters of Lake Tyrrell, Australia.</title>
        <authorList>
            <person name="Ugalde J.A."/>
            <person name="Narasingarao P."/>
            <person name="Kuo S."/>
            <person name="Podell S."/>
            <person name="Allen E.E."/>
        </authorList>
    </citation>
    <scope>NUCLEOTIDE SEQUENCE [LARGE SCALE GENOMIC DNA]</scope>
    <source>
        <strain evidence="2 3">G22</strain>
    </source>
</reference>
<dbReference type="PANTHER" id="PTHR39426">
    <property type="entry name" value="HOMOLOGY TO DEATH-ON-CURING PROTEIN OF PHAGE P1"/>
    <property type="match status" value="1"/>
</dbReference>
<dbReference type="PROSITE" id="PS51459">
    <property type="entry name" value="FIDO"/>
    <property type="match status" value="1"/>
</dbReference>
<dbReference type="Proteomes" id="UP000017840">
    <property type="component" value="Unassembled WGS sequence"/>
</dbReference>
<evidence type="ECO:0000259" key="1">
    <source>
        <dbReference type="PROSITE" id="PS51459"/>
    </source>
</evidence>
<dbReference type="STRING" id="1324957.K933_09302"/>
<proteinExistence type="predicted"/>
<dbReference type="SUPFAM" id="SSF140931">
    <property type="entry name" value="Fic-like"/>
    <property type="match status" value="1"/>
</dbReference>
<accession>V4HE42</accession>
<keyword evidence="3" id="KW-1185">Reference proteome</keyword>
<protein>
    <submittedName>
        <fullName evidence="2">Death on curing protein</fullName>
    </submittedName>
</protein>
<evidence type="ECO:0000313" key="3">
    <source>
        <dbReference type="Proteomes" id="UP000017840"/>
    </source>
</evidence>
<organism evidence="2 3">
    <name type="scientific">Candidatus Halobonum tyrrellensis G22</name>
    <dbReference type="NCBI Taxonomy" id="1324957"/>
    <lineage>
        <taxon>Archaea</taxon>
        <taxon>Methanobacteriati</taxon>
        <taxon>Methanobacteriota</taxon>
        <taxon>Stenosarchaea group</taxon>
        <taxon>Halobacteria</taxon>
        <taxon>Halobacteriales</taxon>
        <taxon>Haloferacaceae</taxon>
        <taxon>Candidatus Halobonum</taxon>
    </lineage>
</organism>
<sequence>MTDIEYPTADDVHALHDTIVAENRDTDAGTRNPDAVGSALVYVSEGYFGEVPETIHEKAAHLARLLATEHPYVDGNKRTALAAATMLYNLNGYEFDWEDRWMRYILRDFATEGSELEMAAIVRRFEGWAKHYTRE</sequence>
<dbReference type="EMBL" id="ASGZ01000029">
    <property type="protein sequence ID" value="ESP88308.1"/>
    <property type="molecule type" value="Genomic_DNA"/>
</dbReference>
<dbReference type="RefSeq" id="WP_023394445.1">
    <property type="nucleotide sequence ID" value="NZ_ASGZ01000029.1"/>
</dbReference>
<name>V4HE42_9EURY</name>
<dbReference type="Gene3D" id="1.20.120.1870">
    <property type="entry name" value="Fic/DOC protein, Fido domain"/>
    <property type="match status" value="1"/>
</dbReference>
<dbReference type="InterPro" id="IPR053737">
    <property type="entry name" value="Type_II_TA_Toxin"/>
</dbReference>
<dbReference type="InterPro" id="IPR036597">
    <property type="entry name" value="Fido-like_dom_sf"/>
</dbReference>
<dbReference type="PANTHER" id="PTHR39426:SF1">
    <property type="entry name" value="HOMOLOGY TO DEATH-ON-CURING PROTEIN OF PHAGE P1"/>
    <property type="match status" value="1"/>
</dbReference>
<comment type="caution">
    <text evidence="2">The sequence shown here is derived from an EMBL/GenBank/DDBJ whole genome shotgun (WGS) entry which is preliminary data.</text>
</comment>
<dbReference type="InterPro" id="IPR006440">
    <property type="entry name" value="Doc"/>
</dbReference>
<gene>
    <name evidence="2" type="ORF">K933_09302</name>
</gene>
<feature type="domain" description="Fido" evidence="1">
    <location>
        <begin position="7"/>
        <end position="127"/>
    </location>
</feature>
<dbReference type="AlphaFoldDB" id="V4HE42"/>
<dbReference type="InterPro" id="IPR003812">
    <property type="entry name" value="Fido"/>
</dbReference>
<evidence type="ECO:0000313" key="2">
    <source>
        <dbReference type="EMBL" id="ESP88308.1"/>
    </source>
</evidence>
<dbReference type="eggNOG" id="arCOG06831">
    <property type="taxonomic scope" value="Archaea"/>
</dbReference>
<dbReference type="NCBIfam" id="TIGR01550">
    <property type="entry name" value="DOC_P1"/>
    <property type="match status" value="1"/>
</dbReference>